<dbReference type="PANTHER" id="PTHR23028">
    <property type="entry name" value="ACETYLTRANSFERASE"/>
    <property type="match status" value="1"/>
</dbReference>
<dbReference type="AlphaFoldDB" id="A0A1J5PNA9"/>
<accession>A0A1J5PNA9</accession>
<keyword evidence="3" id="KW-0012">Acyltransferase</keyword>
<feature type="transmembrane region" description="Helical" evidence="1">
    <location>
        <begin position="92"/>
        <end position="113"/>
    </location>
</feature>
<comment type="caution">
    <text evidence="3">The sequence shown here is derived from an EMBL/GenBank/DDBJ whole genome shotgun (WGS) entry which is preliminary data.</text>
</comment>
<dbReference type="InterPro" id="IPR002656">
    <property type="entry name" value="Acyl_transf_3_dom"/>
</dbReference>
<feature type="transmembrane region" description="Helical" evidence="1">
    <location>
        <begin position="125"/>
        <end position="144"/>
    </location>
</feature>
<feature type="transmembrane region" description="Helical" evidence="1">
    <location>
        <begin position="213"/>
        <end position="231"/>
    </location>
</feature>
<evidence type="ECO:0000259" key="2">
    <source>
        <dbReference type="Pfam" id="PF01757"/>
    </source>
</evidence>
<gene>
    <name evidence="3" type="ORF">GALL_533910</name>
</gene>
<keyword evidence="1" id="KW-0472">Membrane</keyword>
<feature type="domain" description="Acyltransferase 3" evidence="2">
    <location>
        <begin position="16"/>
        <end position="334"/>
    </location>
</feature>
<feature type="transmembrane region" description="Helical" evidence="1">
    <location>
        <begin position="185"/>
        <end position="201"/>
    </location>
</feature>
<organism evidence="3">
    <name type="scientific">mine drainage metagenome</name>
    <dbReference type="NCBI Taxonomy" id="410659"/>
    <lineage>
        <taxon>unclassified sequences</taxon>
        <taxon>metagenomes</taxon>
        <taxon>ecological metagenomes</taxon>
    </lineage>
</organism>
<protein>
    <submittedName>
        <fullName evidence="3">Acyltransferase family protein</fullName>
    </submittedName>
</protein>
<reference evidence="3" key="1">
    <citation type="submission" date="2016-10" db="EMBL/GenBank/DDBJ databases">
        <title>Sequence of Gallionella enrichment culture.</title>
        <authorList>
            <person name="Poehlein A."/>
            <person name="Muehling M."/>
            <person name="Daniel R."/>
        </authorList>
    </citation>
    <scope>NUCLEOTIDE SEQUENCE</scope>
</reference>
<feature type="transmembrane region" description="Helical" evidence="1">
    <location>
        <begin position="315"/>
        <end position="337"/>
    </location>
</feature>
<evidence type="ECO:0000256" key="1">
    <source>
        <dbReference type="SAM" id="Phobius"/>
    </source>
</evidence>
<evidence type="ECO:0000313" key="3">
    <source>
        <dbReference type="EMBL" id="OIQ65053.1"/>
    </source>
</evidence>
<keyword evidence="3" id="KW-0808">Transferase</keyword>
<keyword evidence="1" id="KW-1133">Transmembrane helix</keyword>
<sequence>MTIDDRWKIVGGRPSGFDYMRITLAVTILVWHAYPVSRGTKAASEFWRTSLSGHVLAILLPMFFALSGFLVAGSMYRNPDLRKFLTLRLIRIYPALVVEAGLSALLLGPFLTTVPLVQYFTDRKFLLYLMNTIGWVHFYLPGVFPSNPQPELVNGQLWTVPFELECYVLITVIAILGFFRLRLRVIPIFALATLAVLAWNQHSGVMAATPGGWSGRILILCFLGGVTIYSFRDQIPWRIDLAIVSLMAASFLPSISDTLTYLTPIFLAYGTVCLGLLNPRRMLIVDSGDYSYGVFLYHYPIEQTVQYFLGGDASWLMIVTISLPITILFALFSWWCIEKPFLKVRSFVLRGPGRVMQQ</sequence>
<dbReference type="EMBL" id="MLJW01007625">
    <property type="protein sequence ID" value="OIQ65053.1"/>
    <property type="molecule type" value="Genomic_DNA"/>
</dbReference>
<name>A0A1J5PNA9_9ZZZZ</name>
<feature type="transmembrane region" description="Helical" evidence="1">
    <location>
        <begin position="238"/>
        <end position="255"/>
    </location>
</feature>
<proteinExistence type="predicted"/>
<dbReference type="PANTHER" id="PTHR23028:SF53">
    <property type="entry name" value="ACYL_TRANSF_3 DOMAIN-CONTAINING PROTEIN"/>
    <property type="match status" value="1"/>
</dbReference>
<dbReference type="Pfam" id="PF01757">
    <property type="entry name" value="Acyl_transf_3"/>
    <property type="match status" value="1"/>
</dbReference>
<feature type="transmembrane region" description="Helical" evidence="1">
    <location>
        <begin position="55"/>
        <end position="72"/>
    </location>
</feature>
<keyword evidence="1" id="KW-0812">Transmembrane</keyword>
<dbReference type="GO" id="GO:0009103">
    <property type="term" value="P:lipopolysaccharide biosynthetic process"/>
    <property type="evidence" value="ECO:0007669"/>
    <property type="project" value="TreeGrafter"/>
</dbReference>
<dbReference type="InterPro" id="IPR050879">
    <property type="entry name" value="Acyltransferase_3"/>
</dbReference>
<dbReference type="GO" id="GO:0016020">
    <property type="term" value="C:membrane"/>
    <property type="evidence" value="ECO:0007669"/>
    <property type="project" value="TreeGrafter"/>
</dbReference>
<feature type="transmembrane region" description="Helical" evidence="1">
    <location>
        <begin position="156"/>
        <end position="178"/>
    </location>
</feature>
<dbReference type="GO" id="GO:0016747">
    <property type="term" value="F:acyltransferase activity, transferring groups other than amino-acyl groups"/>
    <property type="evidence" value="ECO:0007669"/>
    <property type="project" value="InterPro"/>
</dbReference>